<evidence type="ECO:0000259" key="2">
    <source>
        <dbReference type="Pfam" id="PF25922"/>
    </source>
</evidence>
<proteinExistence type="predicted"/>
<accession>A0ABD5PTH4</accession>
<organism evidence="3 4">
    <name type="scientific">Halosolutus amylolyticus</name>
    <dbReference type="NCBI Taxonomy" id="2932267"/>
    <lineage>
        <taxon>Archaea</taxon>
        <taxon>Methanobacteriati</taxon>
        <taxon>Methanobacteriota</taxon>
        <taxon>Stenosarchaea group</taxon>
        <taxon>Halobacteria</taxon>
        <taxon>Halobacteriales</taxon>
        <taxon>Natrialbaceae</taxon>
        <taxon>Halosolutus</taxon>
    </lineage>
</organism>
<feature type="region of interest" description="Disordered" evidence="1">
    <location>
        <begin position="1"/>
        <end position="32"/>
    </location>
</feature>
<protein>
    <recommendedName>
        <fullName evidence="2">DUF7968 domain-containing protein</fullName>
    </recommendedName>
</protein>
<feature type="compositionally biased region" description="Polar residues" evidence="1">
    <location>
        <begin position="1"/>
        <end position="10"/>
    </location>
</feature>
<reference evidence="3 4" key="1">
    <citation type="journal article" date="2019" name="Int. J. Syst. Evol. Microbiol.">
        <title>The Global Catalogue of Microorganisms (GCM) 10K type strain sequencing project: providing services to taxonomists for standard genome sequencing and annotation.</title>
        <authorList>
            <consortium name="The Broad Institute Genomics Platform"/>
            <consortium name="The Broad Institute Genome Sequencing Center for Infectious Disease"/>
            <person name="Wu L."/>
            <person name="Ma J."/>
        </authorList>
    </citation>
    <scope>NUCLEOTIDE SEQUENCE [LARGE SCALE GENOMIC DNA]</scope>
    <source>
        <strain evidence="3 4">WLHS5</strain>
    </source>
</reference>
<sequence length="131" mass="14219">MTSKPGSASESPKPDSEGDLADEPSDAPPRADRIVISYPSDLSDWGRFQVEKPSFRAFLRKTREQARAGDVWEEFVGVGCCGNTLDVPLRVERVDGGERVDADTEISYEVREACGIEGGWQVQSAGSPDQG</sequence>
<comment type="caution">
    <text evidence="3">The sequence shown here is derived from an EMBL/GenBank/DDBJ whole genome shotgun (WGS) entry which is preliminary data.</text>
</comment>
<name>A0ABD5PTH4_9EURY</name>
<dbReference type="Proteomes" id="UP001595898">
    <property type="component" value="Unassembled WGS sequence"/>
</dbReference>
<dbReference type="AlphaFoldDB" id="A0ABD5PTH4"/>
<evidence type="ECO:0000256" key="1">
    <source>
        <dbReference type="SAM" id="MobiDB-lite"/>
    </source>
</evidence>
<dbReference type="RefSeq" id="WP_250142119.1">
    <property type="nucleotide sequence ID" value="NZ_JALIQP010000005.1"/>
</dbReference>
<dbReference type="Pfam" id="PF25922">
    <property type="entry name" value="DUF7968"/>
    <property type="match status" value="1"/>
</dbReference>
<dbReference type="EMBL" id="JBHSFA010000009">
    <property type="protein sequence ID" value="MFC4543855.1"/>
    <property type="molecule type" value="Genomic_DNA"/>
</dbReference>
<keyword evidence="4" id="KW-1185">Reference proteome</keyword>
<feature type="domain" description="DUF7968" evidence="2">
    <location>
        <begin position="29"/>
        <end position="129"/>
    </location>
</feature>
<gene>
    <name evidence="3" type="ORF">ACFO5R_18165</name>
</gene>
<dbReference type="InterPro" id="IPR058274">
    <property type="entry name" value="DUF7968"/>
</dbReference>
<evidence type="ECO:0000313" key="3">
    <source>
        <dbReference type="EMBL" id="MFC4543855.1"/>
    </source>
</evidence>
<evidence type="ECO:0000313" key="4">
    <source>
        <dbReference type="Proteomes" id="UP001595898"/>
    </source>
</evidence>